<sequence length="77" mass="8516">MHLLEMFSSEKAGYETEKDDGSALSLKDMRKTKLTLSQINRLRQMKDIRELEQAKKVETLSAQYGTAGSAPGPGELG</sequence>
<reference evidence="2" key="1">
    <citation type="submission" date="2020-04" db="EMBL/GenBank/DDBJ databases">
        <authorList>
            <person name="Chiriac C."/>
            <person name="Salcher M."/>
            <person name="Ghai R."/>
            <person name="Kavagutti S V."/>
        </authorList>
    </citation>
    <scope>NUCLEOTIDE SEQUENCE</scope>
</reference>
<feature type="region of interest" description="Disordered" evidence="1">
    <location>
        <begin position="1"/>
        <end position="23"/>
    </location>
</feature>
<accession>A0A6J5L7H1</accession>
<evidence type="ECO:0000313" key="2">
    <source>
        <dbReference type="EMBL" id="CAB4130371.1"/>
    </source>
</evidence>
<evidence type="ECO:0000256" key="1">
    <source>
        <dbReference type="SAM" id="MobiDB-lite"/>
    </source>
</evidence>
<proteinExistence type="predicted"/>
<gene>
    <name evidence="2" type="ORF">UFOVP116_421</name>
</gene>
<feature type="compositionally biased region" description="Basic and acidic residues" evidence="1">
    <location>
        <begin position="12"/>
        <end position="23"/>
    </location>
</feature>
<dbReference type="EMBL" id="LR796237">
    <property type="protein sequence ID" value="CAB4130371.1"/>
    <property type="molecule type" value="Genomic_DNA"/>
</dbReference>
<protein>
    <submittedName>
        <fullName evidence="2">Uncharacterized protein</fullName>
    </submittedName>
</protein>
<organism evidence="2">
    <name type="scientific">uncultured Caudovirales phage</name>
    <dbReference type="NCBI Taxonomy" id="2100421"/>
    <lineage>
        <taxon>Viruses</taxon>
        <taxon>Duplodnaviria</taxon>
        <taxon>Heunggongvirae</taxon>
        <taxon>Uroviricota</taxon>
        <taxon>Caudoviricetes</taxon>
        <taxon>Peduoviridae</taxon>
        <taxon>Maltschvirus</taxon>
        <taxon>Maltschvirus maltsch</taxon>
    </lineage>
</organism>
<name>A0A6J5L7H1_9CAUD</name>